<evidence type="ECO:0000313" key="2">
    <source>
        <dbReference type="EMBL" id="KAF9443931.1"/>
    </source>
</evidence>
<reference evidence="3" key="1">
    <citation type="submission" date="2020-11" db="EMBL/GenBank/DDBJ databases">
        <authorList>
            <consortium name="DOE Joint Genome Institute"/>
            <person name="Ahrendt S."/>
            <person name="Riley R."/>
            <person name="Andreopoulos W."/>
            <person name="Labutti K."/>
            <person name="Pangilinan J."/>
            <person name="Ruiz-Duenas F.J."/>
            <person name="Barrasa J.M."/>
            <person name="Sanchez-Garcia M."/>
            <person name="Camarero S."/>
            <person name="Miyauchi S."/>
            <person name="Serrano A."/>
            <person name="Linde D."/>
            <person name="Babiker R."/>
            <person name="Drula E."/>
            <person name="Ayuso-Fernandez I."/>
            <person name="Pacheco R."/>
            <person name="Padilla G."/>
            <person name="Ferreira P."/>
            <person name="Barriuso J."/>
            <person name="Kellner H."/>
            <person name="Castanera R."/>
            <person name="Alfaro M."/>
            <person name="Ramirez L."/>
            <person name="Pisabarro A.G."/>
            <person name="Kuo A."/>
            <person name="Tritt A."/>
            <person name="Lipzen A."/>
            <person name="He G."/>
            <person name="Yan M."/>
            <person name="Ng V."/>
            <person name="Cullen D."/>
            <person name="Martin F."/>
            <person name="Rosso M.-N."/>
            <person name="Henrissat B."/>
            <person name="Hibbett D."/>
            <person name="Martinez A.T."/>
            <person name="Grigoriev I.V."/>
        </authorList>
    </citation>
    <scope>NUCLEOTIDE SEQUENCE</scope>
    <source>
        <strain evidence="3">MF-IS2</strain>
    </source>
</reference>
<evidence type="ECO:0000313" key="3">
    <source>
        <dbReference type="EMBL" id="KAF9443933.1"/>
    </source>
</evidence>
<comment type="caution">
    <text evidence="3">The sequence shown here is derived from an EMBL/GenBank/DDBJ whole genome shotgun (WGS) entry which is preliminary data.</text>
</comment>
<accession>A0A9P6C008</accession>
<name>A0A9P6C008_9AGAR</name>
<feature type="region of interest" description="Disordered" evidence="1">
    <location>
        <begin position="37"/>
        <end position="57"/>
    </location>
</feature>
<gene>
    <name evidence="2" type="ORF">P691DRAFT_808137</name>
    <name evidence="3" type="ORF">P691DRAFT_808139</name>
</gene>
<keyword evidence="4" id="KW-1185">Reference proteome</keyword>
<dbReference type="EMBL" id="MU151421">
    <property type="protein sequence ID" value="KAF9443931.1"/>
    <property type="molecule type" value="Genomic_DNA"/>
</dbReference>
<evidence type="ECO:0000313" key="4">
    <source>
        <dbReference type="Proteomes" id="UP000807342"/>
    </source>
</evidence>
<dbReference type="Proteomes" id="UP000807342">
    <property type="component" value="Unassembled WGS sequence"/>
</dbReference>
<evidence type="ECO:0000256" key="1">
    <source>
        <dbReference type="SAM" id="MobiDB-lite"/>
    </source>
</evidence>
<proteinExistence type="predicted"/>
<organism evidence="3 4">
    <name type="scientific">Macrolepiota fuliginosa MF-IS2</name>
    <dbReference type="NCBI Taxonomy" id="1400762"/>
    <lineage>
        <taxon>Eukaryota</taxon>
        <taxon>Fungi</taxon>
        <taxon>Dikarya</taxon>
        <taxon>Basidiomycota</taxon>
        <taxon>Agaricomycotina</taxon>
        <taxon>Agaricomycetes</taxon>
        <taxon>Agaricomycetidae</taxon>
        <taxon>Agaricales</taxon>
        <taxon>Agaricineae</taxon>
        <taxon>Agaricaceae</taxon>
        <taxon>Macrolepiota</taxon>
    </lineage>
</organism>
<protein>
    <submittedName>
        <fullName evidence="3">Uncharacterized protein</fullName>
    </submittedName>
</protein>
<sequence>MCLRSIILRLTYRIQQVHQVLPRPRRIWYQSATLTPQTSCTHSRPRPRPRPPLLAYTHTSTTIPNTIEL</sequence>
<dbReference type="EMBL" id="MU151421">
    <property type="protein sequence ID" value="KAF9443933.1"/>
    <property type="molecule type" value="Genomic_DNA"/>
</dbReference>
<feature type="non-terminal residue" evidence="3">
    <location>
        <position position="69"/>
    </location>
</feature>
<dbReference type="AlphaFoldDB" id="A0A9P6C008"/>